<protein>
    <recommendedName>
        <fullName evidence="1">DUF403 domain-containing protein</fullName>
    </recommendedName>
</protein>
<dbReference type="OrthoDB" id="9803532at2"/>
<dbReference type="Pfam" id="PF04168">
    <property type="entry name" value="Alpha-E"/>
    <property type="match status" value="1"/>
</dbReference>
<gene>
    <name evidence="2" type="ORF">GRI89_07665</name>
</gene>
<comment type="caution">
    <text evidence="2">The sequence shown here is derived from an EMBL/GenBank/DDBJ whole genome shotgun (WGS) entry which is preliminary data.</text>
</comment>
<dbReference type="PANTHER" id="PTHR34595">
    <property type="entry name" value="BLR5612 PROTEIN"/>
    <property type="match status" value="1"/>
</dbReference>
<evidence type="ECO:0000259" key="1">
    <source>
        <dbReference type="Pfam" id="PF04168"/>
    </source>
</evidence>
<dbReference type="RefSeq" id="WP_159793763.1">
    <property type="nucleotide sequence ID" value="NZ_WTYM01000033.1"/>
</dbReference>
<sequence length="314" mass="35603">MLGRTANNIFWMFRYLERAENTARLLEAGHRIAMTRGGDAASEEWKSVISTLGFRKAYEAVYPDYSGAHVCDFVLRGKANPESVMAMFETARTNARLCRSAITGEVWEAVNEGWMGLRDLLARQVRESNLGTALAAIRRESALARGATHGSMIRDEVYSFARLGTFIERGDNTARILDMKYYVLLPSISYVGTALDTGQWEHVLRSLSGERAYRWLNAGRMDARSITKFVILDERFPRSLAFCFDQMRENLAALALLHGHEGQANALIREADQDLSQRSIDQIFDRGLHQFLIGFIAKNRQIADTISKEYRFID</sequence>
<proteinExistence type="predicted"/>
<keyword evidence="3" id="KW-1185">Reference proteome</keyword>
<dbReference type="InterPro" id="IPR007296">
    <property type="entry name" value="DUF403"/>
</dbReference>
<feature type="domain" description="DUF403" evidence="1">
    <location>
        <begin position="1"/>
        <end position="310"/>
    </location>
</feature>
<name>A0A6I4SX54_9SPHN</name>
<dbReference type="AlphaFoldDB" id="A0A6I4SX54"/>
<evidence type="ECO:0000313" key="3">
    <source>
        <dbReference type="Proteomes" id="UP000433652"/>
    </source>
</evidence>
<dbReference type="EMBL" id="WTYM01000033">
    <property type="protein sequence ID" value="MXO59416.1"/>
    <property type="molecule type" value="Genomic_DNA"/>
</dbReference>
<dbReference type="InterPro" id="IPR051680">
    <property type="entry name" value="ATP-dep_Glu-Cys_Ligase-2"/>
</dbReference>
<accession>A0A6I4SX54</accession>
<organism evidence="2 3">
    <name type="scientific">Croceibacterium salegens</name>
    <dbReference type="NCBI Taxonomy" id="1737568"/>
    <lineage>
        <taxon>Bacteria</taxon>
        <taxon>Pseudomonadati</taxon>
        <taxon>Pseudomonadota</taxon>
        <taxon>Alphaproteobacteria</taxon>
        <taxon>Sphingomonadales</taxon>
        <taxon>Erythrobacteraceae</taxon>
        <taxon>Croceibacterium</taxon>
    </lineage>
</organism>
<dbReference type="Proteomes" id="UP000433652">
    <property type="component" value="Unassembled WGS sequence"/>
</dbReference>
<reference evidence="2 3" key="1">
    <citation type="submission" date="2019-12" db="EMBL/GenBank/DDBJ databases">
        <title>Genomic-based taxomic classification of the family Erythrobacteraceae.</title>
        <authorList>
            <person name="Xu L."/>
        </authorList>
    </citation>
    <scope>NUCLEOTIDE SEQUENCE [LARGE SCALE GENOMIC DNA]</scope>
    <source>
        <strain evidence="2 3">MCCC 1K01500</strain>
    </source>
</reference>
<dbReference type="PANTHER" id="PTHR34595:SF7">
    <property type="entry name" value="SLL1039 PROTEIN"/>
    <property type="match status" value="1"/>
</dbReference>
<evidence type="ECO:0000313" key="2">
    <source>
        <dbReference type="EMBL" id="MXO59416.1"/>
    </source>
</evidence>